<dbReference type="Proteomes" id="UP001333110">
    <property type="component" value="Unassembled WGS sequence"/>
</dbReference>
<dbReference type="InterPro" id="IPR018363">
    <property type="entry name" value="CD59_antigen_CS"/>
</dbReference>
<feature type="non-terminal residue" evidence="8">
    <location>
        <position position="688"/>
    </location>
</feature>
<keyword evidence="2" id="KW-1003">Cell membrane</keyword>
<gene>
    <name evidence="8" type="ORF">QYF61_010700</name>
</gene>
<dbReference type="FunFam" id="2.10.60.10:FF:000003">
    <property type="entry name" value="lymphocyte antigen 6E isoform X1"/>
    <property type="match status" value="1"/>
</dbReference>
<dbReference type="Pfam" id="PF00087">
    <property type="entry name" value="Toxin_TOLIP"/>
    <property type="match status" value="1"/>
</dbReference>
<dbReference type="InterPro" id="IPR035076">
    <property type="entry name" value="Toxin/TOLIP"/>
</dbReference>
<dbReference type="GO" id="GO:0030154">
    <property type="term" value="P:cell differentiation"/>
    <property type="evidence" value="ECO:0007669"/>
    <property type="project" value="UniProtKB-ARBA"/>
</dbReference>
<dbReference type="SMART" id="SM00134">
    <property type="entry name" value="LU"/>
    <property type="match status" value="1"/>
</dbReference>
<evidence type="ECO:0000256" key="1">
    <source>
        <dbReference type="ARBA" id="ARBA00004236"/>
    </source>
</evidence>
<reference evidence="8 9" key="1">
    <citation type="journal article" date="2023" name="J. Hered.">
        <title>Chromosome-level genome of the wood stork (Mycteria americana) provides insight into avian chromosome evolution.</title>
        <authorList>
            <person name="Flamio R. Jr."/>
            <person name="Ramstad K.M."/>
        </authorList>
    </citation>
    <scope>NUCLEOTIDE SEQUENCE [LARGE SCALE GENOMIC DNA]</scope>
    <source>
        <strain evidence="8">JAX WOST 10</strain>
    </source>
</reference>
<proteinExistence type="predicted"/>
<evidence type="ECO:0000256" key="3">
    <source>
        <dbReference type="ARBA" id="ARBA00022729"/>
    </source>
</evidence>
<comment type="subcellular location">
    <subcellularLocation>
        <location evidence="1">Cell membrane</location>
    </subcellularLocation>
</comment>
<evidence type="ECO:0000259" key="7">
    <source>
        <dbReference type="SMART" id="SM00134"/>
    </source>
</evidence>
<sequence length="688" mass="77484">MFRIIMLSLGLLPATLLEGVGLKNTVQVGSQQQPDIGGCFPSSIFGSAQRIQQEKDKSFTKGKSCLTNFINFYHEMTGLVDGRRAVDIVYPDFRKVFDTVSHKILIDKLLRYGLDEQSGSPGGGDQWHKVSLKANNLRCTPEVRLGPVLFNIAIYDLDDGAECTLSRFVDETELGGVADTPEGCAAIGRNLARLEKWADRNLMQFNKGKCKVIHLERNNLMHQYILGAIQLESSSTEKDLGALVDTRLNMCQQCALAAKEANGILGCISMSILERDPPQRYLERYRQNLVVHTKPNLMFFLLVAQTLQCYTCHEPTAVDKCLTIQNCMKNETMCKTTMYSLEEVYPFVGISTVTKMCSSICIPSDVDGIGMTRPVSCCYSDLCNIDGAASLRISFVPVGMLAISLCALFWTRLYNSSFPSWPDTIAEVNCMRFNKAKCKVLHLGHSNPMQRYRLREEWLESCPPEKDLGVFVDSRLNMSQQCAQVAKKANGILACIKNSVASRTREVIVPLYSALVRPHLEYCVQFWAPHYKRDIEGLERVQRRATELGKGLEHKADEERLRDLGLFSLEKRRLRGDLIALFNCLKGGYREVGVGLFSQVTSDRTRGNGLKLRQGRFRLDIRKFFFTERVIKHWNRLPREVVESPSLEVFKGRLDEVLRDMGEENHSFNLSSYLLGSSPLKTSAGVAL</sequence>
<dbReference type="PROSITE" id="PS00983">
    <property type="entry name" value="LY6_UPAR"/>
    <property type="match status" value="1"/>
</dbReference>
<feature type="domain" description="UPAR/Ly6" evidence="7">
    <location>
        <begin position="307"/>
        <end position="394"/>
    </location>
</feature>
<name>A0AAN7NKU5_MYCAM</name>
<evidence type="ECO:0000313" key="9">
    <source>
        <dbReference type="Proteomes" id="UP001333110"/>
    </source>
</evidence>
<keyword evidence="5" id="KW-0325">Glycoprotein</keyword>
<dbReference type="CDD" id="cd23620">
    <property type="entry name" value="TFP_LU_ECD_LYPD2"/>
    <property type="match status" value="1"/>
</dbReference>
<dbReference type="InterPro" id="IPR016054">
    <property type="entry name" value="LY6_UPA_recep-like"/>
</dbReference>
<evidence type="ECO:0000256" key="6">
    <source>
        <dbReference type="SAM" id="SignalP"/>
    </source>
</evidence>
<feature type="chain" id="PRO_5042964632" description="UPAR/Ly6 domain-containing protein" evidence="6">
    <location>
        <begin position="18"/>
        <end position="688"/>
    </location>
</feature>
<dbReference type="SUPFAM" id="SSF57302">
    <property type="entry name" value="Snake toxin-like"/>
    <property type="match status" value="1"/>
</dbReference>
<keyword evidence="3 6" id="KW-0732">Signal</keyword>
<evidence type="ECO:0000256" key="5">
    <source>
        <dbReference type="ARBA" id="ARBA00023180"/>
    </source>
</evidence>
<dbReference type="PANTHER" id="PTHR33332">
    <property type="entry name" value="REVERSE TRANSCRIPTASE DOMAIN-CONTAINING PROTEIN"/>
    <property type="match status" value="1"/>
</dbReference>
<dbReference type="PRINTS" id="PR01345">
    <property type="entry name" value="CERVTRCPTASE"/>
</dbReference>
<protein>
    <recommendedName>
        <fullName evidence="7">UPAR/Ly6 domain-containing protein</fullName>
    </recommendedName>
</protein>
<evidence type="ECO:0000256" key="4">
    <source>
        <dbReference type="ARBA" id="ARBA00023136"/>
    </source>
</evidence>
<keyword evidence="9" id="KW-1185">Reference proteome</keyword>
<dbReference type="EMBL" id="JAUNZN010000002">
    <property type="protein sequence ID" value="KAK4826691.1"/>
    <property type="molecule type" value="Genomic_DNA"/>
</dbReference>
<accession>A0AAN7NKU5</accession>
<evidence type="ECO:0000313" key="8">
    <source>
        <dbReference type="EMBL" id="KAK4826691.1"/>
    </source>
</evidence>
<organism evidence="8 9">
    <name type="scientific">Mycteria americana</name>
    <name type="common">Wood stork</name>
    <dbReference type="NCBI Taxonomy" id="33587"/>
    <lineage>
        <taxon>Eukaryota</taxon>
        <taxon>Metazoa</taxon>
        <taxon>Chordata</taxon>
        <taxon>Craniata</taxon>
        <taxon>Vertebrata</taxon>
        <taxon>Euteleostomi</taxon>
        <taxon>Archelosauria</taxon>
        <taxon>Archosauria</taxon>
        <taxon>Dinosauria</taxon>
        <taxon>Saurischia</taxon>
        <taxon>Theropoda</taxon>
        <taxon>Coelurosauria</taxon>
        <taxon>Aves</taxon>
        <taxon>Neognathae</taxon>
        <taxon>Neoaves</taxon>
        <taxon>Aequornithes</taxon>
        <taxon>Ciconiiformes</taxon>
        <taxon>Ciconiidae</taxon>
        <taxon>Mycteria</taxon>
    </lineage>
</organism>
<dbReference type="InterPro" id="IPR045860">
    <property type="entry name" value="Snake_toxin-like_sf"/>
</dbReference>
<dbReference type="AlphaFoldDB" id="A0AAN7NKU5"/>
<keyword evidence="4" id="KW-0472">Membrane</keyword>
<dbReference type="Gene3D" id="2.10.60.10">
    <property type="entry name" value="CD59"/>
    <property type="match status" value="1"/>
</dbReference>
<comment type="caution">
    <text evidence="8">The sequence shown here is derived from an EMBL/GenBank/DDBJ whole genome shotgun (WGS) entry which is preliminary data.</text>
</comment>
<dbReference type="GO" id="GO:0005886">
    <property type="term" value="C:plasma membrane"/>
    <property type="evidence" value="ECO:0007669"/>
    <property type="project" value="UniProtKB-SubCell"/>
</dbReference>
<feature type="signal peptide" evidence="6">
    <location>
        <begin position="1"/>
        <end position="17"/>
    </location>
</feature>
<evidence type="ECO:0000256" key="2">
    <source>
        <dbReference type="ARBA" id="ARBA00022475"/>
    </source>
</evidence>